<protein>
    <submittedName>
        <fullName evidence="2">Uncharacterized protein</fullName>
    </submittedName>
</protein>
<comment type="caution">
    <text evidence="2">The sequence shown here is derived from an EMBL/GenBank/DDBJ whole genome shotgun (WGS) entry which is preliminary data.</text>
</comment>
<feature type="coiled-coil region" evidence="1">
    <location>
        <begin position="25"/>
        <end position="59"/>
    </location>
</feature>
<dbReference type="AlphaFoldDB" id="A0A0F8Z9R8"/>
<keyword evidence="1" id="KW-0175">Coiled coil</keyword>
<organism evidence="2">
    <name type="scientific">marine sediment metagenome</name>
    <dbReference type="NCBI Taxonomy" id="412755"/>
    <lineage>
        <taxon>unclassified sequences</taxon>
        <taxon>metagenomes</taxon>
        <taxon>ecological metagenomes</taxon>
    </lineage>
</organism>
<sequence length="59" mass="6917">TKQNVFQEAEAEVAKELTDKFKRALKTKLHEKAKAQQLLKNIDREIEELRLEISHELGE</sequence>
<proteinExistence type="predicted"/>
<gene>
    <name evidence="2" type="ORF">LCGC14_2996700</name>
</gene>
<name>A0A0F8Z9R8_9ZZZZ</name>
<dbReference type="EMBL" id="LAZR01061627">
    <property type="protein sequence ID" value="KKK63199.1"/>
    <property type="molecule type" value="Genomic_DNA"/>
</dbReference>
<accession>A0A0F8Z9R8</accession>
<evidence type="ECO:0000256" key="1">
    <source>
        <dbReference type="SAM" id="Coils"/>
    </source>
</evidence>
<reference evidence="2" key="1">
    <citation type="journal article" date="2015" name="Nature">
        <title>Complex archaea that bridge the gap between prokaryotes and eukaryotes.</title>
        <authorList>
            <person name="Spang A."/>
            <person name="Saw J.H."/>
            <person name="Jorgensen S.L."/>
            <person name="Zaremba-Niedzwiedzka K."/>
            <person name="Martijn J."/>
            <person name="Lind A.E."/>
            <person name="van Eijk R."/>
            <person name="Schleper C."/>
            <person name="Guy L."/>
            <person name="Ettema T.J."/>
        </authorList>
    </citation>
    <scope>NUCLEOTIDE SEQUENCE</scope>
</reference>
<feature type="non-terminal residue" evidence="2">
    <location>
        <position position="1"/>
    </location>
</feature>
<evidence type="ECO:0000313" key="2">
    <source>
        <dbReference type="EMBL" id="KKK63199.1"/>
    </source>
</evidence>